<feature type="compositionally biased region" description="Basic and acidic residues" evidence="2">
    <location>
        <begin position="11"/>
        <end position="36"/>
    </location>
</feature>
<evidence type="ECO:0000256" key="1">
    <source>
        <dbReference type="ARBA" id="ARBA00006611"/>
    </source>
</evidence>
<evidence type="ECO:0000313" key="4">
    <source>
        <dbReference type="EMBL" id="VYU55052.1"/>
    </source>
</evidence>
<dbReference type="RefSeq" id="WP_421758459.1">
    <property type="nucleotide sequence ID" value="NZ_CACRTX010000016.1"/>
</dbReference>
<dbReference type="SUPFAM" id="SSF52540">
    <property type="entry name" value="P-loop containing nucleoside triphosphate hydrolases"/>
    <property type="match status" value="1"/>
</dbReference>
<dbReference type="SMART" id="SM00382">
    <property type="entry name" value="AAA"/>
    <property type="match status" value="1"/>
</dbReference>
<dbReference type="InterPro" id="IPR001482">
    <property type="entry name" value="T2SS/T4SS_dom"/>
</dbReference>
<dbReference type="AlphaFoldDB" id="A0A6N3FS30"/>
<dbReference type="GO" id="GO:0016887">
    <property type="term" value="F:ATP hydrolysis activity"/>
    <property type="evidence" value="ECO:0007669"/>
    <property type="project" value="InterPro"/>
</dbReference>
<evidence type="ECO:0000256" key="2">
    <source>
        <dbReference type="SAM" id="MobiDB-lite"/>
    </source>
</evidence>
<dbReference type="PANTHER" id="PTHR30486">
    <property type="entry name" value="TWITCHING MOTILITY PROTEIN PILT"/>
    <property type="match status" value="1"/>
</dbReference>
<dbReference type="GO" id="GO:0005524">
    <property type="term" value="F:ATP binding"/>
    <property type="evidence" value="ECO:0007669"/>
    <property type="project" value="InterPro"/>
</dbReference>
<feature type="region of interest" description="Disordered" evidence="2">
    <location>
        <begin position="1"/>
        <end position="54"/>
    </location>
</feature>
<dbReference type="NCBIfam" id="TIGR01420">
    <property type="entry name" value="pilT_fam"/>
    <property type="match status" value="1"/>
</dbReference>
<organism evidence="4">
    <name type="scientific">Enterococcus casseliflavus</name>
    <name type="common">Enterococcus flavescens</name>
    <dbReference type="NCBI Taxonomy" id="37734"/>
    <lineage>
        <taxon>Bacteria</taxon>
        <taxon>Bacillati</taxon>
        <taxon>Bacillota</taxon>
        <taxon>Bacilli</taxon>
        <taxon>Lactobacillales</taxon>
        <taxon>Enterococcaceae</taxon>
        <taxon>Enterococcus</taxon>
    </lineage>
</organism>
<dbReference type="InterPro" id="IPR003593">
    <property type="entry name" value="AAA+_ATPase"/>
</dbReference>
<name>A0A6N3FS30_ENTCA</name>
<dbReference type="Gene3D" id="3.30.450.90">
    <property type="match status" value="1"/>
</dbReference>
<reference evidence="4" key="1">
    <citation type="submission" date="2019-11" db="EMBL/GenBank/DDBJ databases">
        <authorList>
            <person name="Feng L."/>
        </authorList>
    </citation>
    <scope>NUCLEOTIDE SEQUENCE</scope>
    <source>
        <strain evidence="4">ECasseliflavusLFYP2</strain>
    </source>
</reference>
<feature type="domain" description="Bacterial type II secretion system protein E" evidence="3">
    <location>
        <begin position="285"/>
        <end position="299"/>
    </location>
</feature>
<dbReference type="InterPro" id="IPR027417">
    <property type="entry name" value="P-loop_NTPase"/>
</dbReference>
<gene>
    <name evidence="4" type="primary">pilT</name>
    <name evidence="4" type="ORF">ECLFYP2_00533</name>
</gene>
<accession>A0A6N3FS30</accession>
<evidence type="ECO:0000259" key="3">
    <source>
        <dbReference type="PROSITE" id="PS00662"/>
    </source>
</evidence>
<dbReference type="PROSITE" id="PS00662">
    <property type="entry name" value="T2SP_E"/>
    <property type="match status" value="1"/>
</dbReference>
<comment type="similarity">
    <text evidence="1">Belongs to the GSP E family.</text>
</comment>
<dbReference type="InterPro" id="IPR006321">
    <property type="entry name" value="PilT/PilU"/>
</dbReference>
<dbReference type="PANTHER" id="PTHR30486:SF16">
    <property type="entry name" value="TWITCHING MOTILITY PROTEIN PILT"/>
    <property type="match status" value="1"/>
</dbReference>
<dbReference type="InterPro" id="IPR050921">
    <property type="entry name" value="T4SS_GSP_E_ATPase"/>
</dbReference>
<proteinExistence type="inferred from homology"/>
<feature type="compositionally biased region" description="Basic and acidic residues" evidence="2">
    <location>
        <begin position="43"/>
        <end position="52"/>
    </location>
</feature>
<dbReference type="CDD" id="cd01131">
    <property type="entry name" value="PilT"/>
    <property type="match status" value="1"/>
</dbReference>
<dbReference type="EMBL" id="CACRTX010000016">
    <property type="protein sequence ID" value="VYU55052.1"/>
    <property type="molecule type" value="Genomic_DNA"/>
</dbReference>
<sequence length="436" mass="48483">MDQTRVATQERATKRATREKTAPTRTRIRENRELREKKRARNRQSDQDRSVSTREIIQQAERQAATKTTTASSAQGVNRNEAAQFAAMSPKERIDHWLMIAVEQKASDIHLVEGVPPIFRRHGDLLPIEGVPTIDTKDIEAIAEILCNQRQWEEFKEKGETDLAYELGDICRFRVNIFRQKDTVSIALRQIPIEIPKLSKLGMPTVLRTLIHKSQGLFLVTGPTGSGKSTTLAAMLDYLNDTKKTHILTLEDPIEYIHNHKKSIVAQREVGSDTMSFGNGLRAALRQDPDVILVGELRDFETISIALTAAETGHLVLGTLHTSSAPATIERIVDVFPADQQTQIRTQLAGALLGILSQRLLPTIDGNGRVAATEMMLNTRGIASLIRQGKTHQIHNMLQMGKNEGMHTMSASLEELVAAERVDADVADNLMEEGGE</sequence>
<dbReference type="Gene3D" id="3.40.50.300">
    <property type="entry name" value="P-loop containing nucleotide triphosphate hydrolases"/>
    <property type="match status" value="1"/>
</dbReference>
<protein>
    <submittedName>
        <fullName evidence="4">Twitching mobility protein</fullName>
    </submittedName>
</protein>
<dbReference type="Pfam" id="PF00437">
    <property type="entry name" value="T2SSE"/>
    <property type="match status" value="1"/>
</dbReference>